<gene>
    <name evidence="2" type="ORF">JOF42_001972</name>
</gene>
<feature type="transmembrane region" description="Helical" evidence="1">
    <location>
        <begin position="71"/>
        <end position="91"/>
    </location>
</feature>
<accession>A0ABS4WQI7</accession>
<dbReference type="Proteomes" id="UP000703720">
    <property type="component" value="Unassembled WGS sequence"/>
</dbReference>
<feature type="transmembrane region" description="Helical" evidence="1">
    <location>
        <begin position="232"/>
        <end position="253"/>
    </location>
</feature>
<protein>
    <recommendedName>
        <fullName evidence="4">Integral membrane protein</fullName>
    </recommendedName>
</protein>
<feature type="transmembrane region" description="Helical" evidence="1">
    <location>
        <begin position="133"/>
        <end position="155"/>
    </location>
</feature>
<feature type="transmembrane region" description="Helical" evidence="1">
    <location>
        <begin position="200"/>
        <end position="220"/>
    </location>
</feature>
<reference evidence="2 3" key="1">
    <citation type="submission" date="2021-03" db="EMBL/GenBank/DDBJ databases">
        <title>Sequencing the genomes of 1000 actinobacteria strains.</title>
        <authorList>
            <person name="Klenk H.-P."/>
        </authorList>
    </citation>
    <scope>NUCLEOTIDE SEQUENCE [LARGE SCALE GENOMIC DNA]</scope>
    <source>
        <strain evidence="2 3">DSM 13468</strain>
    </source>
</reference>
<keyword evidence="1" id="KW-0472">Membrane</keyword>
<feature type="transmembrane region" description="Helical" evidence="1">
    <location>
        <begin position="176"/>
        <end position="194"/>
    </location>
</feature>
<feature type="transmembrane region" description="Helical" evidence="1">
    <location>
        <begin position="259"/>
        <end position="279"/>
    </location>
</feature>
<evidence type="ECO:0000313" key="3">
    <source>
        <dbReference type="Proteomes" id="UP000703720"/>
    </source>
</evidence>
<keyword evidence="1" id="KW-0812">Transmembrane</keyword>
<feature type="transmembrane region" description="Helical" evidence="1">
    <location>
        <begin position="103"/>
        <end position="127"/>
    </location>
</feature>
<feature type="transmembrane region" description="Helical" evidence="1">
    <location>
        <begin position="43"/>
        <end position="65"/>
    </location>
</feature>
<organism evidence="2 3">
    <name type="scientific">Microbacterium phyllosphaerae</name>
    <dbReference type="NCBI Taxonomy" id="124798"/>
    <lineage>
        <taxon>Bacteria</taxon>
        <taxon>Bacillati</taxon>
        <taxon>Actinomycetota</taxon>
        <taxon>Actinomycetes</taxon>
        <taxon>Micrococcales</taxon>
        <taxon>Microbacteriaceae</taxon>
        <taxon>Microbacterium</taxon>
    </lineage>
</organism>
<dbReference type="EMBL" id="JAGIOA010000001">
    <property type="protein sequence ID" value="MBP2378477.1"/>
    <property type="molecule type" value="Genomic_DNA"/>
</dbReference>
<name>A0ABS4WQI7_9MICO</name>
<dbReference type="RefSeq" id="WP_210097699.1">
    <property type="nucleotide sequence ID" value="NZ_BAAAIO010000001.1"/>
</dbReference>
<evidence type="ECO:0000256" key="1">
    <source>
        <dbReference type="SAM" id="Phobius"/>
    </source>
</evidence>
<evidence type="ECO:0008006" key="4">
    <source>
        <dbReference type="Google" id="ProtNLM"/>
    </source>
</evidence>
<evidence type="ECO:0000313" key="2">
    <source>
        <dbReference type="EMBL" id="MBP2378477.1"/>
    </source>
</evidence>
<comment type="caution">
    <text evidence="2">The sequence shown here is derived from an EMBL/GenBank/DDBJ whole genome shotgun (WGS) entry which is preliminary data.</text>
</comment>
<proteinExistence type="predicted"/>
<keyword evidence="1" id="KW-1133">Transmembrane helix</keyword>
<keyword evidence="3" id="KW-1185">Reference proteome</keyword>
<sequence length="286" mass="30089">MEQKPVQGHEALPPPSADIARQYLDEADAAVNRRARAVDRRSLAWLQLVNAVTTSVYLVALAAAIRGHGGVTPQVFVFSFLMWGQLSTGMAQRSGMQLRLTWSRWPALVAGGALTIAALVVFGFAIFDPGFPAIGVWIPAILILVGFGGYGAVQLARASGDPRPPRSTPKPLPRGIRWGTICVGVALGVMAMLGSAPDGLLASTLLLLVLLMTFAWLVAARSEMGLPAIGASWRWPHLVAFAVAAGALTLLVLLDGVPIGLGFVGGLGIIALFIAVSFIPGRDLRD</sequence>